<dbReference type="RefSeq" id="WP_071941728.1">
    <property type="nucleotide sequence ID" value="NZ_CP018139.1"/>
</dbReference>
<keyword evidence="3" id="KW-1185">Reference proteome</keyword>
<organism evidence="2 3">
    <name type="scientific">Halomonas aestuarii</name>
    <dbReference type="NCBI Taxonomy" id="1897729"/>
    <lineage>
        <taxon>Bacteria</taxon>
        <taxon>Pseudomonadati</taxon>
        <taxon>Pseudomonadota</taxon>
        <taxon>Gammaproteobacteria</taxon>
        <taxon>Oceanospirillales</taxon>
        <taxon>Halomonadaceae</taxon>
        <taxon>Halomonas</taxon>
    </lineage>
</organism>
<protein>
    <submittedName>
        <fullName evidence="2">Uncharacterized protein</fullName>
    </submittedName>
</protein>
<feature type="region of interest" description="Disordered" evidence="1">
    <location>
        <begin position="247"/>
        <end position="351"/>
    </location>
</feature>
<name>A0A1J0VCI1_9GAMM</name>
<sequence>MPTPGRDTTIGTLRIRGPASVQDRVSRILQQADWPDAGGDEIVFVRQIHVADSADRIGPAVQDRVRQCLRHGTDPANVMRFANRLEMLAALLADLAEGVAARHWYWRRWSRLVSLPPSQALCSILADHQTLLNGLAESLHARRQLAGVWRALADPDAEQLMRELCWRNGYRLTDRASTPRSGSTPQDLPPRIRDRWQPALATMPPASPRFRLAALLIAQETVPLMLMQSASATLSAVTELLTGEPGLVTSPARHATGRPPPAWNPRPTTETPEFISASAHPRADTEPLRSPPSQASSGDDETVEPTAPSPHEHHPVPPGRPSGGLRPADRDRESGQAGTGTPGESRPSHPLSRIAIRTSNDTDAPSPPAPEFQTEQGGALYLLNFLNRPPLPSIMGDYRDALPSGWLWLYRVAQLLALDERDPLVPFLATQMGLEDARDLDALPPLPERERIEALARQWYGASGLWQASLLRLPARIRFSASHLDMHTALSHARIEVRLAGLDLNPGWLPWLGRVVQFHFEQPTQGGT</sequence>
<dbReference type="AlphaFoldDB" id="A0A1J0VCI1"/>
<dbReference type="KEGG" id="hsi:BOX17_01445"/>
<gene>
    <name evidence="2" type="ORF">BOX17_01445</name>
</gene>
<evidence type="ECO:0000313" key="2">
    <source>
        <dbReference type="EMBL" id="APE29739.1"/>
    </source>
</evidence>
<reference evidence="3" key="1">
    <citation type="submission" date="2016-11" db="EMBL/GenBank/DDBJ databases">
        <title>Halolamina sediminis sp. nov., an extremely halophilic archaeon isolated from solar salt.</title>
        <authorList>
            <person name="Koh H.-W."/>
            <person name="Rani S."/>
            <person name="Park S.-J."/>
        </authorList>
    </citation>
    <scope>NUCLEOTIDE SEQUENCE [LARGE SCALE GENOMIC DNA]</scope>
    <source>
        <strain evidence="3">Hb3</strain>
    </source>
</reference>
<evidence type="ECO:0000256" key="1">
    <source>
        <dbReference type="SAM" id="MobiDB-lite"/>
    </source>
</evidence>
<dbReference type="Proteomes" id="UP000181985">
    <property type="component" value="Chromosome"/>
</dbReference>
<accession>A0A1J0VCI1</accession>
<dbReference type="OrthoDB" id="5525274at2"/>
<dbReference type="EMBL" id="CP018139">
    <property type="protein sequence ID" value="APE29739.1"/>
    <property type="molecule type" value="Genomic_DNA"/>
</dbReference>
<evidence type="ECO:0000313" key="3">
    <source>
        <dbReference type="Proteomes" id="UP000181985"/>
    </source>
</evidence>
<proteinExistence type="predicted"/>